<accession>A0A2S8NTW5</accession>
<comment type="caution">
    <text evidence="1">The sequence shown here is derived from an EMBL/GenBank/DDBJ whole genome shotgun (WGS) entry which is preliminary data.</text>
</comment>
<dbReference type="AlphaFoldDB" id="A0A2S8NTW5"/>
<organism evidence="1 3">
    <name type="scientific">Candidatus Phytoplasma phoenicium</name>
    <dbReference type="NCBI Taxonomy" id="198422"/>
    <lineage>
        <taxon>Bacteria</taxon>
        <taxon>Bacillati</taxon>
        <taxon>Mycoplasmatota</taxon>
        <taxon>Mollicutes</taxon>
        <taxon>Acholeplasmatales</taxon>
        <taxon>Acholeplasmataceae</taxon>
        <taxon>Candidatus Phytoplasma</taxon>
        <taxon>16SrIX (Pigeon pea witches'-broom group)</taxon>
    </lineage>
</organism>
<protein>
    <submittedName>
        <fullName evidence="1">AAA family ATPase</fullName>
    </submittedName>
</protein>
<feature type="non-terminal residue" evidence="1">
    <location>
        <position position="49"/>
    </location>
</feature>
<name>A0A2S8NTW5_9MOLU</name>
<evidence type="ECO:0000313" key="2">
    <source>
        <dbReference type="EMBL" id="PQP79872.1"/>
    </source>
</evidence>
<evidence type="ECO:0000313" key="3">
    <source>
        <dbReference type="Proteomes" id="UP000238672"/>
    </source>
</evidence>
<dbReference type="EMBL" id="PUUG01000069">
    <property type="protein sequence ID" value="PQP79322.1"/>
    <property type="molecule type" value="Genomic_DNA"/>
</dbReference>
<reference evidence="1 3" key="1">
    <citation type="submission" date="2018-02" db="EMBL/GenBank/DDBJ databases">
        <title>Metagenomics reveals mixed infection of spiroplasma and phytoplasma in chicory.</title>
        <authorList>
            <person name="Polano C."/>
            <person name="Moruzzi S."/>
            <person name="Ermacora P."/>
            <person name="Ferrini F."/>
            <person name="Martini M."/>
            <person name="Firrao G."/>
        </authorList>
    </citation>
    <scope>NUCLEOTIDE SEQUENCE [LARGE SCALE GENOMIC DNA]</scope>
    <source>
        <strain evidence="1 3">ChiP</strain>
    </source>
</reference>
<sequence>MALNKKIYLSLIGLLSLGLLILLIFGITHSHPPTQNPSLTKQPSSTQQQ</sequence>
<gene>
    <name evidence="2" type="ORF">C6B37_00700</name>
    <name evidence="1" type="ORF">C6B37_02130</name>
</gene>
<dbReference type="Proteomes" id="UP000238672">
    <property type="component" value="Unassembled WGS sequence"/>
</dbReference>
<dbReference type="EMBL" id="PUUG01000009">
    <property type="protein sequence ID" value="PQP79872.1"/>
    <property type="molecule type" value="Genomic_DNA"/>
</dbReference>
<evidence type="ECO:0000313" key="1">
    <source>
        <dbReference type="EMBL" id="PQP79322.1"/>
    </source>
</evidence>
<proteinExistence type="predicted"/>
<keyword evidence="3" id="KW-1185">Reference proteome</keyword>